<organism evidence="2 3">
    <name type="scientific">Trichonephila clavata</name>
    <name type="common">Joro spider</name>
    <name type="synonym">Nephila clavata</name>
    <dbReference type="NCBI Taxonomy" id="2740835"/>
    <lineage>
        <taxon>Eukaryota</taxon>
        <taxon>Metazoa</taxon>
        <taxon>Ecdysozoa</taxon>
        <taxon>Arthropoda</taxon>
        <taxon>Chelicerata</taxon>
        <taxon>Arachnida</taxon>
        <taxon>Araneae</taxon>
        <taxon>Araneomorphae</taxon>
        <taxon>Entelegynae</taxon>
        <taxon>Araneoidea</taxon>
        <taxon>Nephilidae</taxon>
        <taxon>Trichonephila</taxon>
    </lineage>
</organism>
<protein>
    <submittedName>
        <fullName evidence="2">HTH_48 domain-containing protein</fullName>
    </submittedName>
</protein>
<dbReference type="AlphaFoldDB" id="A0A8X6L4S2"/>
<dbReference type="InterPro" id="IPR052709">
    <property type="entry name" value="Transposase-MT_Hybrid"/>
</dbReference>
<sequence>MEITRVEQHAYIKIAVLRGRNEIECYSEFVEALGNNVLPYRTVARWVGKFQQGRVSTSDEQRSGRPLSV</sequence>
<accession>A0A8X6L4S2</accession>
<evidence type="ECO:0000313" key="2">
    <source>
        <dbReference type="EMBL" id="GFQ97700.1"/>
    </source>
</evidence>
<keyword evidence="3" id="KW-1185">Reference proteome</keyword>
<feature type="domain" description="Mos1 transposase HTH" evidence="1">
    <location>
        <begin position="15"/>
        <end position="53"/>
    </location>
</feature>
<evidence type="ECO:0000313" key="3">
    <source>
        <dbReference type="Proteomes" id="UP000887116"/>
    </source>
</evidence>
<evidence type="ECO:0000259" key="1">
    <source>
        <dbReference type="Pfam" id="PF17906"/>
    </source>
</evidence>
<proteinExistence type="predicted"/>
<comment type="caution">
    <text evidence="2">The sequence shown here is derived from an EMBL/GenBank/DDBJ whole genome shotgun (WGS) entry which is preliminary data.</text>
</comment>
<dbReference type="PANTHER" id="PTHR46060:SF1">
    <property type="entry name" value="MARINER MOS1 TRANSPOSASE-LIKE PROTEIN"/>
    <property type="match status" value="1"/>
</dbReference>
<dbReference type="Pfam" id="PF17906">
    <property type="entry name" value="HTH_48"/>
    <property type="match status" value="1"/>
</dbReference>
<dbReference type="Proteomes" id="UP000887116">
    <property type="component" value="Unassembled WGS sequence"/>
</dbReference>
<reference evidence="2" key="1">
    <citation type="submission" date="2020-07" db="EMBL/GenBank/DDBJ databases">
        <title>Multicomponent nature underlies the extraordinary mechanical properties of spider dragline silk.</title>
        <authorList>
            <person name="Kono N."/>
            <person name="Nakamura H."/>
            <person name="Mori M."/>
            <person name="Yoshida Y."/>
            <person name="Ohtoshi R."/>
            <person name="Malay A.D."/>
            <person name="Moran D.A.P."/>
            <person name="Tomita M."/>
            <person name="Numata K."/>
            <person name="Arakawa K."/>
        </authorList>
    </citation>
    <scope>NUCLEOTIDE SEQUENCE</scope>
</reference>
<dbReference type="InterPro" id="IPR041426">
    <property type="entry name" value="Mos1_HTH"/>
</dbReference>
<name>A0A8X6L4S2_TRICU</name>
<dbReference type="EMBL" id="BMAO01004886">
    <property type="protein sequence ID" value="GFQ97700.1"/>
    <property type="molecule type" value="Genomic_DNA"/>
</dbReference>
<gene>
    <name evidence="2" type="primary">NCL1_39999</name>
    <name evidence="2" type="ORF">TNCT_388241</name>
</gene>
<dbReference type="PANTHER" id="PTHR46060">
    <property type="entry name" value="MARINER MOS1 TRANSPOSASE-LIKE PROTEIN"/>
    <property type="match status" value="1"/>
</dbReference>
<dbReference type="OrthoDB" id="6428254at2759"/>